<feature type="compositionally biased region" description="Pro residues" evidence="10">
    <location>
        <begin position="341"/>
        <end position="352"/>
    </location>
</feature>
<keyword evidence="2" id="KW-0723">Serine/threonine-protein kinase</keyword>
<feature type="compositionally biased region" description="Low complexity" evidence="10">
    <location>
        <begin position="422"/>
        <end position="452"/>
    </location>
</feature>
<keyword evidence="4 9" id="KW-0547">Nucleotide-binding</keyword>
<evidence type="ECO:0000313" key="13">
    <source>
        <dbReference type="EMBL" id="GIM00616.1"/>
    </source>
</evidence>
<gene>
    <name evidence="12" type="ORF">Vretifemale_5617</name>
    <name evidence="13" type="ORF">Vretimale_5593</name>
</gene>
<name>A0A8J4C6Y8_9CHLO</name>
<feature type="compositionally biased region" description="Gly residues" evidence="10">
    <location>
        <begin position="966"/>
        <end position="976"/>
    </location>
</feature>
<keyword evidence="3" id="KW-0808">Transferase</keyword>
<dbReference type="GO" id="GO:0005737">
    <property type="term" value="C:cytoplasm"/>
    <property type="evidence" value="ECO:0007669"/>
    <property type="project" value="TreeGrafter"/>
</dbReference>
<evidence type="ECO:0000256" key="10">
    <source>
        <dbReference type="SAM" id="MobiDB-lite"/>
    </source>
</evidence>
<evidence type="ECO:0000256" key="4">
    <source>
        <dbReference type="ARBA" id="ARBA00022741"/>
    </source>
</evidence>
<dbReference type="SUPFAM" id="SSF56112">
    <property type="entry name" value="Protein kinase-like (PK-like)"/>
    <property type="match status" value="1"/>
</dbReference>
<keyword evidence="5" id="KW-0418">Kinase</keyword>
<sequence>MKKLFDKVGKKRDNNSLVGKVVLVGQYSVKVEALIGEGGFATIYRCVDMKSGHTFALKHMRLGADADSIKEVQREAKTMARLKGHPNILKLHAVAFAGPAGAETDGFMLLDFCPQTLLEVMQRSSFNLDDFLVYEVFQDVVWAVAHMHKCNPPLAHRDLKAENVLKNGEGRWVICDFGSSTARAQVYNTPAEIAMEEENIRRTTTPAYRAPEMWDLYARQRIDTAVDIWALGVLLYVLAFGKLPFQGDSKLSILYGKYDMPPGRPAAMRSLIQDLLQVNPKDRPDIFQVISKLDILRNALSSDPVDSLPSQSLPLPAPAAPQPQQLQQFVPGPHGGASTQPNPPSPQGPCPGQPGAQQHRTLSQTANGQPGSLTNGPPVSYNTSHVQTHMQPQLQPHTQTRAHPHPQGPPPQLPQHQPQPSPHTSSQHGQQQYQPQFQHGQSQPYVPSSGEPHPGPGPGSGSATAAVVASPAQPRHTAGTPHAQLVPSRQGSFNPQWPAPTVPAAPAAPARQPQSGQQPAVAAAAGPVVPPTQLVNLMDAAMVEPLPSAAAALGPDWELGFRSGSGAGRGSGSAVALPSTAQDTVATATAAAAVVNSPMSAAYTRSVQLRRTGSDSEAGRLRTGSPMPTAGAAVHAAMGFGDDNVDWGEQPAFSWPAGQQHPQQSNSQLFRMDSMGGSMGPSGGGGAGGDGSGSTSAASPAMPPAPQPAGFLHSTSNSTSSQRSPLSMATVAVLPSGVVRGVSAAAAAAAVAAAAAQQQHTGSVSSGGLAGQSVATPEAAGTVMARSASSLVQSACSFELVAGDSAEVESLRAQLHHVMSTNSKLEGRMRQLEGTVASQDAMLQRLASELRTLSLHQQQQQQQHPQQPQHQASLSLPSPQQQQQPAQFQQQQHGAAASQQPVVATSYSSNGGDNGGGASTGLPRLVTPGSAILNPARGDAPGGTESSGGGRNAGSGDSILGDRGGDNGGGGGGGGAIILPGSSARAAATHSFESEAWSILGEHTTDTAIYPPLRYEDLA</sequence>
<feature type="binding site" evidence="9">
    <location>
        <position position="58"/>
    </location>
    <ligand>
        <name>ATP</name>
        <dbReference type="ChEBI" id="CHEBI:30616"/>
    </ligand>
</feature>
<feature type="compositionally biased region" description="Gly residues" evidence="10">
    <location>
        <begin position="677"/>
        <end position="692"/>
    </location>
</feature>
<dbReference type="SMART" id="SM00220">
    <property type="entry name" value="S_TKc"/>
    <property type="match status" value="1"/>
</dbReference>
<evidence type="ECO:0000259" key="11">
    <source>
        <dbReference type="PROSITE" id="PS50011"/>
    </source>
</evidence>
<feature type="region of interest" description="Disordered" evidence="10">
    <location>
        <begin position="854"/>
        <end position="990"/>
    </location>
</feature>
<dbReference type="PANTHER" id="PTHR22967">
    <property type="entry name" value="SERINE/THREONINE PROTEIN KINASE"/>
    <property type="match status" value="1"/>
</dbReference>
<feature type="domain" description="Protein kinase" evidence="11">
    <location>
        <begin position="29"/>
        <end position="296"/>
    </location>
</feature>
<feature type="compositionally biased region" description="Low complexity" evidence="10">
    <location>
        <begin position="303"/>
        <end position="314"/>
    </location>
</feature>
<feature type="compositionally biased region" description="Polar residues" evidence="10">
    <location>
        <begin position="359"/>
        <end position="401"/>
    </location>
</feature>
<evidence type="ECO:0000256" key="1">
    <source>
        <dbReference type="ARBA" id="ARBA00012513"/>
    </source>
</evidence>
<dbReference type="PROSITE" id="PS00107">
    <property type="entry name" value="PROTEIN_KINASE_ATP"/>
    <property type="match status" value="1"/>
</dbReference>
<dbReference type="EMBL" id="BNCP01000008">
    <property type="protein sequence ID" value="GIL75901.1"/>
    <property type="molecule type" value="Genomic_DNA"/>
</dbReference>
<feature type="compositionally biased region" description="Low complexity" evidence="10">
    <location>
        <begin position="854"/>
        <end position="911"/>
    </location>
</feature>
<dbReference type="AlphaFoldDB" id="A0A8J4C6Y8"/>
<evidence type="ECO:0000256" key="5">
    <source>
        <dbReference type="ARBA" id="ARBA00022777"/>
    </source>
</evidence>
<dbReference type="InterPro" id="IPR000719">
    <property type="entry name" value="Prot_kinase_dom"/>
</dbReference>
<protein>
    <recommendedName>
        <fullName evidence="1">non-specific serine/threonine protein kinase</fullName>
        <ecNumber evidence="1">2.7.11.1</ecNumber>
    </recommendedName>
</protein>
<organism evidence="12 14">
    <name type="scientific">Volvox reticuliferus</name>
    <dbReference type="NCBI Taxonomy" id="1737510"/>
    <lineage>
        <taxon>Eukaryota</taxon>
        <taxon>Viridiplantae</taxon>
        <taxon>Chlorophyta</taxon>
        <taxon>core chlorophytes</taxon>
        <taxon>Chlorophyceae</taxon>
        <taxon>CS clade</taxon>
        <taxon>Chlamydomonadales</taxon>
        <taxon>Volvocaceae</taxon>
        <taxon>Volvox</taxon>
    </lineage>
</organism>
<dbReference type="EMBL" id="BNCQ01000008">
    <property type="protein sequence ID" value="GIM00616.1"/>
    <property type="molecule type" value="Genomic_DNA"/>
</dbReference>
<evidence type="ECO:0000313" key="14">
    <source>
        <dbReference type="Proteomes" id="UP000747110"/>
    </source>
</evidence>
<feature type="compositionally biased region" description="Polar residues" evidence="10">
    <location>
        <begin position="660"/>
        <end position="669"/>
    </location>
</feature>
<dbReference type="EC" id="2.7.11.1" evidence="1"/>
<evidence type="ECO:0000256" key="7">
    <source>
        <dbReference type="ARBA" id="ARBA00047899"/>
    </source>
</evidence>
<dbReference type="InterPro" id="IPR017441">
    <property type="entry name" value="Protein_kinase_ATP_BS"/>
</dbReference>
<evidence type="ECO:0000256" key="9">
    <source>
        <dbReference type="PROSITE-ProRule" id="PRU10141"/>
    </source>
</evidence>
<keyword evidence="6 9" id="KW-0067">ATP-binding</keyword>
<keyword evidence="14" id="KW-1185">Reference proteome</keyword>
<evidence type="ECO:0000256" key="3">
    <source>
        <dbReference type="ARBA" id="ARBA00022679"/>
    </source>
</evidence>
<dbReference type="Proteomes" id="UP000722791">
    <property type="component" value="Unassembled WGS sequence"/>
</dbReference>
<dbReference type="GO" id="GO:0005524">
    <property type="term" value="F:ATP binding"/>
    <property type="evidence" value="ECO:0007669"/>
    <property type="project" value="UniProtKB-UniRule"/>
</dbReference>
<evidence type="ECO:0000256" key="2">
    <source>
        <dbReference type="ARBA" id="ARBA00022527"/>
    </source>
</evidence>
<evidence type="ECO:0000256" key="8">
    <source>
        <dbReference type="ARBA" id="ARBA00048679"/>
    </source>
</evidence>
<comment type="catalytic activity">
    <reaction evidence="8">
        <text>L-seryl-[protein] + ATP = O-phospho-L-seryl-[protein] + ADP + H(+)</text>
        <dbReference type="Rhea" id="RHEA:17989"/>
        <dbReference type="Rhea" id="RHEA-COMP:9863"/>
        <dbReference type="Rhea" id="RHEA-COMP:11604"/>
        <dbReference type="ChEBI" id="CHEBI:15378"/>
        <dbReference type="ChEBI" id="CHEBI:29999"/>
        <dbReference type="ChEBI" id="CHEBI:30616"/>
        <dbReference type="ChEBI" id="CHEBI:83421"/>
        <dbReference type="ChEBI" id="CHEBI:456216"/>
        <dbReference type="EC" id="2.7.11.1"/>
    </reaction>
</comment>
<dbReference type="GO" id="GO:0004674">
    <property type="term" value="F:protein serine/threonine kinase activity"/>
    <property type="evidence" value="ECO:0007669"/>
    <property type="project" value="UniProtKB-KW"/>
</dbReference>
<dbReference type="Proteomes" id="UP000747110">
    <property type="component" value="Unassembled WGS sequence"/>
</dbReference>
<evidence type="ECO:0000313" key="12">
    <source>
        <dbReference type="EMBL" id="GIL75901.1"/>
    </source>
</evidence>
<evidence type="ECO:0000256" key="6">
    <source>
        <dbReference type="ARBA" id="ARBA00022840"/>
    </source>
</evidence>
<dbReference type="PROSITE" id="PS50011">
    <property type="entry name" value="PROTEIN_KINASE_DOM"/>
    <property type="match status" value="1"/>
</dbReference>
<dbReference type="InterPro" id="IPR011009">
    <property type="entry name" value="Kinase-like_dom_sf"/>
</dbReference>
<dbReference type="Pfam" id="PF00069">
    <property type="entry name" value="Pkinase"/>
    <property type="match status" value="1"/>
</dbReference>
<comment type="catalytic activity">
    <reaction evidence="7">
        <text>L-threonyl-[protein] + ATP = O-phospho-L-threonyl-[protein] + ADP + H(+)</text>
        <dbReference type="Rhea" id="RHEA:46608"/>
        <dbReference type="Rhea" id="RHEA-COMP:11060"/>
        <dbReference type="Rhea" id="RHEA-COMP:11605"/>
        <dbReference type="ChEBI" id="CHEBI:15378"/>
        <dbReference type="ChEBI" id="CHEBI:30013"/>
        <dbReference type="ChEBI" id="CHEBI:30616"/>
        <dbReference type="ChEBI" id="CHEBI:61977"/>
        <dbReference type="ChEBI" id="CHEBI:456216"/>
        <dbReference type="EC" id="2.7.11.1"/>
    </reaction>
</comment>
<proteinExistence type="predicted"/>
<feature type="region of interest" description="Disordered" evidence="10">
    <location>
        <begin position="606"/>
        <end position="723"/>
    </location>
</feature>
<feature type="region of interest" description="Disordered" evidence="10">
    <location>
        <begin position="303"/>
        <end position="524"/>
    </location>
</feature>
<reference evidence="12" key="1">
    <citation type="journal article" date="2021" name="Proc. Natl. Acad. Sci. U.S.A.">
        <title>Three genomes in the algal genus Volvox reveal the fate of a haploid sex-determining region after a transition to homothallism.</title>
        <authorList>
            <person name="Yamamoto K."/>
            <person name="Hamaji T."/>
            <person name="Kawai-Toyooka H."/>
            <person name="Matsuzaki R."/>
            <person name="Takahashi F."/>
            <person name="Nishimura Y."/>
            <person name="Kawachi M."/>
            <person name="Noguchi H."/>
            <person name="Minakuchi Y."/>
            <person name="Umen J.G."/>
            <person name="Toyoda A."/>
            <person name="Nozaki H."/>
        </authorList>
    </citation>
    <scope>NUCLEOTIDE SEQUENCE</scope>
    <source>
        <strain evidence="13">NIES-3785</strain>
        <strain evidence="12">NIES-3786</strain>
    </source>
</reference>
<dbReference type="PANTHER" id="PTHR22967:SF57">
    <property type="entry name" value="AUXILIN, ISOFORM A-RELATED"/>
    <property type="match status" value="1"/>
</dbReference>
<comment type="caution">
    <text evidence="12">The sequence shown here is derived from an EMBL/GenBank/DDBJ whole genome shotgun (WGS) entry which is preliminary data.</text>
</comment>
<accession>A0A8J4C6Y8</accession>
<dbReference type="OrthoDB" id="248923at2759"/>
<feature type="compositionally biased region" description="Low complexity" evidence="10">
    <location>
        <begin position="504"/>
        <end position="524"/>
    </location>
</feature>
<feature type="compositionally biased region" description="Low complexity" evidence="10">
    <location>
        <begin position="461"/>
        <end position="474"/>
    </location>
</feature>
<dbReference type="Gene3D" id="1.10.510.10">
    <property type="entry name" value="Transferase(Phosphotransferase) domain 1"/>
    <property type="match status" value="1"/>
</dbReference>
<feature type="compositionally biased region" description="Low complexity" evidence="10">
    <location>
        <begin position="708"/>
        <end position="723"/>
    </location>
</feature>
<feature type="compositionally biased region" description="Pro residues" evidence="10">
    <location>
        <begin position="406"/>
        <end position="421"/>
    </location>
</feature>